<dbReference type="Pfam" id="PF17289">
    <property type="entry name" value="Terminase_6C"/>
    <property type="match status" value="1"/>
</dbReference>
<comment type="caution">
    <text evidence="3">The sequence shown here is derived from an EMBL/GenBank/DDBJ whole genome shotgun (WGS) entry which is preliminary data.</text>
</comment>
<organism evidence="3 4">
    <name type="scientific">Brevundimonas kwangchunensis</name>
    <dbReference type="NCBI Taxonomy" id="322163"/>
    <lineage>
        <taxon>Bacteria</taxon>
        <taxon>Pseudomonadati</taxon>
        <taxon>Pseudomonadota</taxon>
        <taxon>Alphaproteobacteria</taxon>
        <taxon>Caulobacterales</taxon>
        <taxon>Caulobacteraceae</taxon>
        <taxon>Brevundimonas</taxon>
    </lineage>
</organism>
<reference evidence="3 4" key="1">
    <citation type="journal article" date="2019" name="Int. J. Syst. Evol. Microbiol.">
        <title>The Global Catalogue of Microorganisms (GCM) 10K type strain sequencing project: providing services to taxonomists for standard genome sequencing and annotation.</title>
        <authorList>
            <consortium name="The Broad Institute Genomics Platform"/>
            <consortium name="The Broad Institute Genome Sequencing Center for Infectious Disease"/>
            <person name="Wu L."/>
            <person name="Ma J."/>
        </authorList>
    </citation>
    <scope>NUCLEOTIDE SEQUENCE [LARGE SCALE GENOMIC DNA]</scope>
    <source>
        <strain evidence="3 4">JCM 12928</strain>
    </source>
</reference>
<keyword evidence="1" id="KW-1188">Viral release from host cell</keyword>
<dbReference type="Gene3D" id="3.30.420.240">
    <property type="match status" value="1"/>
</dbReference>
<dbReference type="InterPro" id="IPR035421">
    <property type="entry name" value="Terminase_6C"/>
</dbReference>
<evidence type="ECO:0000256" key="1">
    <source>
        <dbReference type="ARBA" id="ARBA00022612"/>
    </source>
</evidence>
<name>A0ABN1GEF3_9CAUL</name>
<dbReference type="RefSeq" id="WP_343788623.1">
    <property type="nucleotide sequence ID" value="NZ_BAAAGA010000001.1"/>
</dbReference>
<dbReference type="Pfam" id="PF03237">
    <property type="entry name" value="Terminase_6N"/>
    <property type="match status" value="1"/>
</dbReference>
<feature type="domain" description="Terminase large subunit gp17-like C-terminal" evidence="2">
    <location>
        <begin position="269"/>
        <end position="412"/>
    </location>
</feature>
<gene>
    <name evidence="3" type="ORF">GCM10009422_00710</name>
</gene>
<keyword evidence="4" id="KW-1185">Reference proteome</keyword>
<dbReference type="InterPro" id="IPR027417">
    <property type="entry name" value="P-loop_NTPase"/>
</dbReference>
<evidence type="ECO:0000313" key="3">
    <source>
        <dbReference type="EMBL" id="GAA0609790.1"/>
    </source>
</evidence>
<dbReference type="Gene3D" id="3.40.50.300">
    <property type="entry name" value="P-loop containing nucleotide triphosphate hydrolases"/>
    <property type="match status" value="1"/>
</dbReference>
<protein>
    <recommendedName>
        <fullName evidence="2">Terminase large subunit gp17-like C-terminal domain-containing protein</fullName>
    </recommendedName>
</protein>
<evidence type="ECO:0000259" key="2">
    <source>
        <dbReference type="Pfam" id="PF17289"/>
    </source>
</evidence>
<evidence type="ECO:0000313" key="4">
    <source>
        <dbReference type="Proteomes" id="UP001501352"/>
    </source>
</evidence>
<dbReference type="Proteomes" id="UP001501352">
    <property type="component" value="Unassembled WGS sequence"/>
</dbReference>
<proteinExistence type="predicted"/>
<accession>A0ABN1GEF3</accession>
<dbReference type="EMBL" id="BAAAGA010000001">
    <property type="protein sequence ID" value="GAA0609790.1"/>
    <property type="molecule type" value="Genomic_DNA"/>
</dbReference>
<sequence length="426" mass="46939">MNNSCADWMRSLPKWLKLEVASILTPFDRDLIDHDWIGWRHSPQHPPDEPWMTWLFLGGRGAGKTRAGAEWLTEQAVSGARLALVGPTLHDVREVMIEGPSGLRAIAPPWRRPVYEPARRRLVWPNGAEAMAFSAAEPERLRGPQFHAAWADEFCAWKRPGDVLPMLRMGLRLGEDPRLAVTTTPRPMAALRALLEEPTTAFTHAPTQMNTRNLARGFLRGLEQLYGGTRLAAQELDGLMLDEGEGLWTPAMFERCRGRAPDRFDMIVVGLDPPVTSGGDACGIVVVGRAHGTAYVLADESVSGLAPSKWAARVAEVVARYDVDRVVAEVNQGGEMIVEMLKLAQCGAVVKPVFARTSKRARAEPVAMLYDQNRVIHTRSFGPLEDELEGLGAGTGRHSPDRADALIWAVSHLLLNSVRLPSVRVL</sequence>